<protein>
    <submittedName>
        <fullName evidence="3">YibE/F family protein</fullName>
    </submittedName>
</protein>
<dbReference type="InterPro" id="IPR012507">
    <property type="entry name" value="YibE_F"/>
</dbReference>
<dbReference type="EMBL" id="WHNX01000013">
    <property type="protein sequence ID" value="MPW26105.1"/>
    <property type="molecule type" value="Genomic_DNA"/>
</dbReference>
<feature type="transmembrane region" description="Helical" evidence="1">
    <location>
        <begin position="134"/>
        <end position="151"/>
    </location>
</feature>
<proteinExistence type="predicted"/>
<dbReference type="PANTHER" id="PTHR41771">
    <property type="entry name" value="MEMBRANE PROTEIN-RELATED"/>
    <property type="match status" value="1"/>
</dbReference>
<gene>
    <name evidence="3" type="ORF">GC105_09905</name>
</gene>
<feature type="transmembrane region" description="Helical" evidence="1">
    <location>
        <begin position="357"/>
        <end position="379"/>
    </location>
</feature>
<evidence type="ECO:0000313" key="3">
    <source>
        <dbReference type="EMBL" id="MPW26105.1"/>
    </source>
</evidence>
<accession>A0A6A7K9R4</accession>
<feature type="transmembrane region" description="Helical" evidence="1">
    <location>
        <begin position="254"/>
        <end position="275"/>
    </location>
</feature>
<keyword evidence="4" id="KW-1185">Reference proteome</keyword>
<evidence type="ECO:0000256" key="2">
    <source>
        <dbReference type="SAM" id="SignalP"/>
    </source>
</evidence>
<comment type="caution">
    <text evidence="3">The sequence shown here is derived from an EMBL/GenBank/DDBJ whole genome shotgun (WGS) entry which is preliminary data.</text>
</comment>
<feature type="transmembrane region" description="Helical" evidence="1">
    <location>
        <begin position="319"/>
        <end position="337"/>
    </location>
</feature>
<sequence length="385" mass="42037">MRKLVLIILFLLILSPSIALAQEYEYDPEYDSEYDYYQDDSMVPIHSKGQVLEIIDEELDIDIGGGLKVAHQTLKVKITNGPFKDQVITTENSTSGNVAYDMWLVEGDKVLLYLETTEDGELVEGYVMDFVRDTYLLAIIAIFILVLIIVGKMKGLKSVFTLGFTLLIIGKFLLPLLFKGYNPVLLALLSGFIIATVTFLVVAGRGKKSIAAILGTTGGLLTAVLISIIIGKMANLRGLSGEEAQMLMYIPQEIQFNFQGLLFAGIMIGALGAVMDVSISIASAMEEIKNVGNKLNFREMFKSGMNVGKDIMGTMSNTLILAYTGTSIPLLLLLMAYDEPISKLINMEFLATEVIRALSGSIGLILSIPITAFIAAILMNTNNKS</sequence>
<dbReference type="PANTHER" id="PTHR41771:SF1">
    <property type="entry name" value="MEMBRANE PROTEIN"/>
    <property type="match status" value="1"/>
</dbReference>
<evidence type="ECO:0000256" key="1">
    <source>
        <dbReference type="SAM" id="Phobius"/>
    </source>
</evidence>
<keyword evidence="2" id="KW-0732">Signal</keyword>
<feature type="chain" id="PRO_5025411291" evidence="2">
    <location>
        <begin position="22"/>
        <end position="385"/>
    </location>
</feature>
<keyword evidence="1" id="KW-1133">Transmembrane helix</keyword>
<organism evidence="3 4">
    <name type="scientific">Alkalibaculum sporogenes</name>
    <dbReference type="NCBI Taxonomy" id="2655001"/>
    <lineage>
        <taxon>Bacteria</taxon>
        <taxon>Bacillati</taxon>
        <taxon>Bacillota</taxon>
        <taxon>Clostridia</taxon>
        <taxon>Eubacteriales</taxon>
        <taxon>Eubacteriaceae</taxon>
        <taxon>Alkalibaculum</taxon>
    </lineage>
</organism>
<dbReference type="AlphaFoldDB" id="A0A6A7K9R4"/>
<feature type="signal peptide" evidence="2">
    <location>
        <begin position="1"/>
        <end position="21"/>
    </location>
</feature>
<dbReference type="Proteomes" id="UP000440004">
    <property type="component" value="Unassembled WGS sequence"/>
</dbReference>
<reference evidence="3 4" key="1">
    <citation type="submission" date="2019-10" db="EMBL/GenBank/DDBJ databases">
        <title>Alkalibaculum tamaniensis sp.nov., a new alkaliphilic acetogen, isolated on methoxylated aromatics from a mud volcano.</title>
        <authorList>
            <person name="Khomyakova M.A."/>
            <person name="Merkel A.Y."/>
            <person name="Bonch-Osmolovskaya E.A."/>
            <person name="Slobodkin A.I."/>
        </authorList>
    </citation>
    <scope>NUCLEOTIDE SEQUENCE [LARGE SCALE GENOMIC DNA]</scope>
    <source>
        <strain evidence="3 4">M08DMB</strain>
    </source>
</reference>
<name>A0A6A7K9R4_9FIRM</name>
<keyword evidence="1" id="KW-0812">Transmembrane</keyword>
<feature type="transmembrane region" description="Helical" evidence="1">
    <location>
        <begin position="184"/>
        <end position="203"/>
    </location>
</feature>
<feature type="transmembrane region" description="Helical" evidence="1">
    <location>
        <begin position="158"/>
        <end position="178"/>
    </location>
</feature>
<dbReference type="RefSeq" id="WP_152804265.1">
    <property type="nucleotide sequence ID" value="NZ_WHNX01000013.1"/>
</dbReference>
<dbReference type="Pfam" id="PF07907">
    <property type="entry name" value="YibE_F"/>
    <property type="match status" value="1"/>
</dbReference>
<keyword evidence="1" id="KW-0472">Membrane</keyword>
<evidence type="ECO:0000313" key="4">
    <source>
        <dbReference type="Proteomes" id="UP000440004"/>
    </source>
</evidence>
<feature type="transmembrane region" description="Helical" evidence="1">
    <location>
        <begin position="210"/>
        <end position="234"/>
    </location>
</feature>